<dbReference type="Gene3D" id="3.10.129.10">
    <property type="entry name" value="Hotdog Thioesterase"/>
    <property type="match status" value="1"/>
</dbReference>
<dbReference type="Proteomes" id="UP000007954">
    <property type="component" value="Chromosome"/>
</dbReference>
<proteinExistence type="predicted"/>
<dbReference type="PANTHER" id="PTHR11049">
    <property type="entry name" value="ACYL COENZYME A THIOESTER HYDROLASE"/>
    <property type="match status" value="1"/>
</dbReference>
<evidence type="ECO:0000256" key="1">
    <source>
        <dbReference type="ARBA" id="ARBA00022801"/>
    </source>
</evidence>
<dbReference type="InterPro" id="IPR029069">
    <property type="entry name" value="HotDog_dom_sf"/>
</dbReference>
<name>G0LHS3_HALWC</name>
<dbReference type="HOGENOM" id="CLU_050164_3_2_2"/>
<dbReference type="GO" id="GO:0006637">
    <property type="term" value="P:acyl-CoA metabolic process"/>
    <property type="evidence" value="ECO:0007669"/>
    <property type="project" value="TreeGrafter"/>
</dbReference>
<accession>G0LHS3</accession>
<dbReference type="InterPro" id="IPR033120">
    <property type="entry name" value="HOTDOG_ACOT"/>
</dbReference>
<dbReference type="RefSeq" id="WP_011570607.1">
    <property type="nucleotide sequence ID" value="NC_017459.1"/>
</dbReference>
<dbReference type="GeneID" id="12446000"/>
<dbReference type="AlphaFoldDB" id="G0LHS3"/>
<gene>
    <name evidence="3" type="ordered locus">Hqrw_1354</name>
</gene>
<evidence type="ECO:0000313" key="4">
    <source>
        <dbReference type="Proteomes" id="UP000007954"/>
    </source>
</evidence>
<sequence>MAVSVLDSYVESTERIQPDQANNDGNIHGGETVRLMDELAAIAAMTIAGTTCVTAHIGSVDFQHPIPVGDVAKLSAYVYETGNRSLGVRVTVESRNPRDTEAMPATSACFTMVAVNENEDDNDSVALPSIVPQTDRGEHLVETVPC</sequence>
<dbReference type="EMBL" id="FR746099">
    <property type="protein sequence ID" value="CCC39311.1"/>
    <property type="molecule type" value="Genomic_DNA"/>
</dbReference>
<dbReference type="CDD" id="cd03442">
    <property type="entry name" value="BFIT_BACH"/>
    <property type="match status" value="1"/>
</dbReference>
<protein>
    <submittedName>
        <fullName evidence="3">Thioesterase domain protein</fullName>
    </submittedName>
</protein>
<dbReference type="PROSITE" id="PS51770">
    <property type="entry name" value="HOTDOG_ACOT"/>
    <property type="match status" value="1"/>
</dbReference>
<dbReference type="OrthoDB" id="15030at2157"/>
<dbReference type="InterPro" id="IPR040170">
    <property type="entry name" value="Cytosol_ACT"/>
</dbReference>
<dbReference type="KEGG" id="hwc:Hqrw_1354"/>
<keyword evidence="1" id="KW-0378">Hydrolase</keyword>
<dbReference type="Pfam" id="PF03061">
    <property type="entry name" value="4HBT"/>
    <property type="match status" value="1"/>
</dbReference>
<dbReference type="SUPFAM" id="SSF54637">
    <property type="entry name" value="Thioesterase/thiol ester dehydrase-isomerase"/>
    <property type="match status" value="1"/>
</dbReference>
<evidence type="ECO:0000259" key="2">
    <source>
        <dbReference type="PROSITE" id="PS51770"/>
    </source>
</evidence>
<dbReference type="GO" id="GO:0005829">
    <property type="term" value="C:cytosol"/>
    <property type="evidence" value="ECO:0007669"/>
    <property type="project" value="TreeGrafter"/>
</dbReference>
<evidence type="ECO:0000313" key="3">
    <source>
        <dbReference type="EMBL" id="CCC39311.1"/>
    </source>
</evidence>
<reference evidence="3 4" key="1">
    <citation type="journal article" date="2011" name="PLoS ONE">
        <title>Haloquadratum walsbyi: limited diversity in a global pond.</title>
        <authorList>
            <person name="Dyall-Smith M."/>
            <person name="Pfeiffer F."/>
            <person name="Klee K."/>
            <person name="Palm P."/>
            <person name="Gross K."/>
            <person name="Schuster S.C."/>
            <person name="Rampp M."/>
            <person name="Oesterhelt D."/>
        </authorList>
    </citation>
    <scope>NUCLEOTIDE SEQUENCE [LARGE SCALE GENOMIC DNA]</scope>
    <source>
        <strain evidence="4">DSM 16854 / JCM 12705 / C23</strain>
    </source>
</reference>
<dbReference type="InterPro" id="IPR006683">
    <property type="entry name" value="Thioestr_dom"/>
</dbReference>
<dbReference type="GO" id="GO:0009062">
    <property type="term" value="P:fatty acid catabolic process"/>
    <property type="evidence" value="ECO:0007669"/>
    <property type="project" value="TreeGrafter"/>
</dbReference>
<dbReference type="PANTHER" id="PTHR11049:SF24">
    <property type="entry name" value="CYTOSOLIC ACYL COENZYME A THIOESTER HYDROLASE"/>
    <property type="match status" value="1"/>
</dbReference>
<feature type="domain" description="HotDog ACOT-type" evidence="2">
    <location>
        <begin position="6"/>
        <end position="118"/>
    </location>
</feature>
<organism evidence="3 4">
    <name type="scientific">Haloquadratum walsbyi (strain DSM 16854 / JCM 12705 / C23)</name>
    <dbReference type="NCBI Taxonomy" id="768065"/>
    <lineage>
        <taxon>Archaea</taxon>
        <taxon>Methanobacteriati</taxon>
        <taxon>Methanobacteriota</taxon>
        <taxon>Stenosarchaea group</taxon>
        <taxon>Halobacteria</taxon>
        <taxon>Halobacteriales</taxon>
        <taxon>Haloferacaceae</taxon>
        <taxon>Haloquadratum</taxon>
    </lineage>
</organism>
<dbReference type="GO" id="GO:0052816">
    <property type="term" value="F:long-chain fatty acyl-CoA hydrolase activity"/>
    <property type="evidence" value="ECO:0007669"/>
    <property type="project" value="TreeGrafter"/>
</dbReference>